<dbReference type="PANTHER" id="PTHR21367">
    <property type="entry name" value="ARGININE-TRNA-PROTEIN TRANSFERASE 1"/>
    <property type="match status" value="1"/>
</dbReference>
<sequence length="199" mass="22850">MFVRELQRESAALQYYYMGFYIHSCPKMKYKAQFNPSDLVCPQSYQWVPVPQCLPKLDVSPYSRLAEAKAEDKNKDVDVNQVLVLHRRKVLPYALYKLMNSEASDEATVKEYAGFVGKTCAEHHTDLMLICLCVDLVRLPDNRDLMLTSICIDLVRLPDYTDLMLTSLCVDLVRLPDYTDLMLTRLCVDLVTLPDLLAT</sequence>
<protein>
    <submittedName>
        <fullName evidence="2">Arginyl-tRNA--protein transferase 1</fullName>
    </submittedName>
</protein>
<organism evidence="2 3">
    <name type="scientific">Plakobranchus ocellatus</name>
    <dbReference type="NCBI Taxonomy" id="259542"/>
    <lineage>
        <taxon>Eukaryota</taxon>
        <taxon>Metazoa</taxon>
        <taxon>Spiralia</taxon>
        <taxon>Lophotrochozoa</taxon>
        <taxon>Mollusca</taxon>
        <taxon>Gastropoda</taxon>
        <taxon>Heterobranchia</taxon>
        <taxon>Euthyneura</taxon>
        <taxon>Panpulmonata</taxon>
        <taxon>Sacoglossa</taxon>
        <taxon>Placobranchoidea</taxon>
        <taxon>Plakobranchidae</taxon>
        <taxon>Plakobranchus</taxon>
    </lineage>
</organism>
<evidence type="ECO:0000313" key="3">
    <source>
        <dbReference type="Proteomes" id="UP000735302"/>
    </source>
</evidence>
<proteinExistence type="predicted"/>
<dbReference type="Proteomes" id="UP000735302">
    <property type="component" value="Unassembled WGS sequence"/>
</dbReference>
<keyword evidence="3" id="KW-1185">Reference proteome</keyword>
<dbReference type="Pfam" id="PF04377">
    <property type="entry name" value="ATE_C"/>
    <property type="match status" value="1"/>
</dbReference>
<evidence type="ECO:0000259" key="1">
    <source>
        <dbReference type="Pfam" id="PF04377"/>
    </source>
</evidence>
<gene>
    <name evidence="2" type="ORF">PoB_005080800</name>
</gene>
<keyword evidence="2" id="KW-0808">Transferase</keyword>
<name>A0AAV4BYK6_9GAST</name>
<comment type="caution">
    <text evidence="2">The sequence shown here is derived from an EMBL/GenBank/DDBJ whole genome shotgun (WGS) entry which is preliminary data.</text>
</comment>
<dbReference type="GO" id="GO:0004057">
    <property type="term" value="F:arginyl-tRNA--protein transferase activity"/>
    <property type="evidence" value="ECO:0007669"/>
    <property type="project" value="InterPro"/>
</dbReference>
<reference evidence="2 3" key="1">
    <citation type="journal article" date="2021" name="Elife">
        <title>Chloroplast acquisition without the gene transfer in kleptoplastic sea slugs, Plakobranchus ocellatus.</title>
        <authorList>
            <person name="Maeda T."/>
            <person name="Takahashi S."/>
            <person name="Yoshida T."/>
            <person name="Shimamura S."/>
            <person name="Takaki Y."/>
            <person name="Nagai Y."/>
            <person name="Toyoda A."/>
            <person name="Suzuki Y."/>
            <person name="Arimoto A."/>
            <person name="Ishii H."/>
            <person name="Satoh N."/>
            <person name="Nishiyama T."/>
            <person name="Hasebe M."/>
            <person name="Maruyama T."/>
            <person name="Minagawa J."/>
            <person name="Obokata J."/>
            <person name="Shigenobu S."/>
        </authorList>
    </citation>
    <scope>NUCLEOTIDE SEQUENCE [LARGE SCALE GENOMIC DNA]</scope>
</reference>
<dbReference type="AlphaFoldDB" id="A0AAV4BYK6"/>
<evidence type="ECO:0000313" key="2">
    <source>
        <dbReference type="EMBL" id="GFO24303.1"/>
    </source>
</evidence>
<accession>A0AAV4BYK6</accession>
<dbReference type="EMBL" id="BLXT01005611">
    <property type="protein sequence ID" value="GFO24303.1"/>
    <property type="molecule type" value="Genomic_DNA"/>
</dbReference>
<dbReference type="PANTHER" id="PTHR21367:SF1">
    <property type="entry name" value="ARGINYL-TRNA--PROTEIN TRANSFERASE 1"/>
    <property type="match status" value="1"/>
</dbReference>
<dbReference type="InterPro" id="IPR007472">
    <property type="entry name" value="N-end_Aminoacyl_Trfase_C"/>
</dbReference>
<feature type="domain" description="N-end rule aminoacyl transferase C-terminal" evidence="1">
    <location>
        <begin position="10"/>
        <end position="41"/>
    </location>
</feature>
<dbReference type="GO" id="GO:0005737">
    <property type="term" value="C:cytoplasm"/>
    <property type="evidence" value="ECO:0007669"/>
    <property type="project" value="TreeGrafter"/>
</dbReference>
<dbReference type="InterPro" id="IPR030700">
    <property type="entry name" value="N-end_Aminoacyl_Trfase"/>
</dbReference>